<name>A0ABV5Z8M8_9GAMM</name>
<keyword evidence="6 7" id="KW-0472">Membrane</keyword>
<evidence type="ECO:0000256" key="3">
    <source>
        <dbReference type="ARBA" id="ARBA00022519"/>
    </source>
</evidence>
<dbReference type="PANTHER" id="PTHR30213:SF0">
    <property type="entry name" value="UPF0761 MEMBRANE PROTEIN YIHY"/>
    <property type="match status" value="1"/>
</dbReference>
<comment type="subcellular location">
    <subcellularLocation>
        <location evidence="1 7">Cell membrane</location>
        <topology evidence="1 7">Multi-pass membrane protein</topology>
    </subcellularLocation>
</comment>
<dbReference type="NCBIfam" id="TIGR00765">
    <property type="entry name" value="yihY_not_rbn"/>
    <property type="match status" value="1"/>
</dbReference>
<keyword evidence="5 7" id="KW-1133">Transmembrane helix</keyword>
<dbReference type="Pfam" id="PF03631">
    <property type="entry name" value="Virul_fac_BrkB"/>
    <property type="match status" value="1"/>
</dbReference>
<reference evidence="8 9" key="1">
    <citation type="submission" date="2024-09" db="EMBL/GenBank/DDBJ databases">
        <authorList>
            <person name="Sun Q."/>
            <person name="Mori K."/>
        </authorList>
    </citation>
    <scope>NUCLEOTIDE SEQUENCE [LARGE SCALE GENOMIC DNA]</scope>
    <source>
        <strain evidence="8 9">ATCC 51285</strain>
    </source>
</reference>
<feature type="transmembrane region" description="Helical" evidence="7">
    <location>
        <begin position="40"/>
        <end position="58"/>
    </location>
</feature>
<feature type="transmembrane region" description="Helical" evidence="7">
    <location>
        <begin position="101"/>
        <end position="120"/>
    </location>
</feature>
<comment type="similarity">
    <text evidence="7">Belongs to the UPF0761 family.</text>
</comment>
<keyword evidence="2 7" id="KW-1003">Cell membrane</keyword>
<feature type="transmembrane region" description="Helical" evidence="7">
    <location>
        <begin position="246"/>
        <end position="271"/>
    </location>
</feature>
<comment type="caution">
    <text evidence="8">The sequence shown here is derived from an EMBL/GenBank/DDBJ whole genome shotgun (WGS) entry which is preliminary data.</text>
</comment>
<keyword evidence="4 7" id="KW-0812">Transmembrane</keyword>
<evidence type="ECO:0000256" key="5">
    <source>
        <dbReference type="ARBA" id="ARBA00022989"/>
    </source>
</evidence>
<dbReference type="EMBL" id="JBHLZN010000001">
    <property type="protein sequence ID" value="MFB9885618.1"/>
    <property type="molecule type" value="Genomic_DNA"/>
</dbReference>
<dbReference type="Proteomes" id="UP001589628">
    <property type="component" value="Unassembled WGS sequence"/>
</dbReference>
<feature type="transmembrane region" description="Helical" evidence="7">
    <location>
        <begin position="214"/>
        <end position="234"/>
    </location>
</feature>
<dbReference type="RefSeq" id="WP_051527802.1">
    <property type="nucleotide sequence ID" value="NZ_JBHLZN010000001.1"/>
</dbReference>
<evidence type="ECO:0000256" key="2">
    <source>
        <dbReference type="ARBA" id="ARBA00022475"/>
    </source>
</evidence>
<protein>
    <recommendedName>
        <fullName evidence="7">UPF0761 membrane protein ACFFLH_04260</fullName>
    </recommendedName>
</protein>
<feature type="transmembrane region" description="Helical" evidence="7">
    <location>
        <begin position="185"/>
        <end position="202"/>
    </location>
</feature>
<dbReference type="InterPro" id="IPR023679">
    <property type="entry name" value="UPF0761_bac"/>
</dbReference>
<evidence type="ECO:0000313" key="8">
    <source>
        <dbReference type="EMBL" id="MFB9885618.1"/>
    </source>
</evidence>
<dbReference type="HAMAP" id="MF_00672">
    <property type="entry name" value="UPF0761"/>
    <property type="match status" value="1"/>
</dbReference>
<proteinExistence type="inferred from homology"/>
<evidence type="ECO:0000256" key="4">
    <source>
        <dbReference type="ARBA" id="ARBA00022692"/>
    </source>
</evidence>
<keyword evidence="9" id="KW-1185">Reference proteome</keyword>
<sequence length="412" mass="46331">MAELGQVVQRLSTASPLVLVVQVLRAFIKGQGLLHGAAMTYTTLFAVVPLMTVTYSMLASLPFSQEVGADIQTFLFSHFMPESGQALQQYLQAFTQQARQLTWIGVVFLIVTAFMMLKSIESTFNRIWGVPRNRQGVASFLLYWAVLSLGPLLLGAAFAISSYINTLPLFTDVTDLAGRLRLLELMPIALSTLAFALLYWAVPNCPVPWRHALLGGVMAALLFTLAKAGFAFYVTQFPSYQLVYGAFAAIPLFLLWVYISWLIIIFGAYWVHALSQRRYQGQGQWEPFTLALALMGLLWQRQQQGQGADEPWLGQQLQVAGEPLEQVLAALAHARLLERSEQGEWLLLVDIHYLTLEDWLQRLPWPLPEQAQAAIELSWQKQWSALLSSWREQRGQHFNASLAHLILPAKQQ</sequence>
<evidence type="ECO:0000256" key="1">
    <source>
        <dbReference type="ARBA" id="ARBA00004651"/>
    </source>
</evidence>
<accession>A0ABV5Z8M8</accession>
<evidence type="ECO:0000256" key="7">
    <source>
        <dbReference type="HAMAP-Rule" id="MF_00672"/>
    </source>
</evidence>
<feature type="transmembrane region" description="Helical" evidence="7">
    <location>
        <begin position="141"/>
        <end position="165"/>
    </location>
</feature>
<dbReference type="PANTHER" id="PTHR30213">
    <property type="entry name" value="INNER MEMBRANE PROTEIN YHJD"/>
    <property type="match status" value="1"/>
</dbReference>
<evidence type="ECO:0000256" key="6">
    <source>
        <dbReference type="ARBA" id="ARBA00023136"/>
    </source>
</evidence>
<dbReference type="InterPro" id="IPR017039">
    <property type="entry name" value="Virul_fac_BrkB"/>
</dbReference>
<gene>
    <name evidence="8" type="ORF">ACFFLH_04260</name>
</gene>
<evidence type="ECO:0000313" key="9">
    <source>
        <dbReference type="Proteomes" id="UP001589628"/>
    </source>
</evidence>
<organism evidence="8 9">
    <name type="scientific">Balneatrix alpica</name>
    <dbReference type="NCBI Taxonomy" id="75684"/>
    <lineage>
        <taxon>Bacteria</taxon>
        <taxon>Pseudomonadati</taxon>
        <taxon>Pseudomonadota</taxon>
        <taxon>Gammaproteobacteria</taxon>
        <taxon>Oceanospirillales</taxon>
        <taxon>Balneatrichaceae</taxon>
        <taxon>Balneatrix</taxon>
    </lineage>
</organism>
<keyword evidence="3" id="KW-0997">Cell inner membrane</keyword>